<dbReference type="Proteomes" id="UP000179807">
    <property type="component" value="Unassembled WGS sequence"/>
</dbReference>
<evidence type="ECO:0000256" key="2">
    <source>
        <dbReference type="SAM" id="SignalP"/>
    </source>
</evidence>
<evidence type="ECO:0000313" key="4">
    <source>
        <dbReference type="Proteomes" id="UP000179807"/>
    </source>
</evidence>
<protein>
    <submittedName>
        <fullName evidence="3">Uncharacterized protein</fullName>
    </submittedName>
</protein>
<comment type="caution">
    <text evidence="3">The sequence shown here is derived from an EMBL/GenBank/DDBJ whole genome shotgun (WGS) entry which is preliminary data.</text>
</comment>
<keyword evidence="2" id="KW-0732">Signal</keyword>
<dbReference type="EMBL" id="MLAK01000602">
    <property type="protein sequence ID" value="OHT10778.1"/>
    <property type="molecule type" value="Genomic_DNA"/>
</dbReference>
<gene>
    <name evidence="3" type="ORF">TRFO_19833</name>
</gene>
<accession>A0A1J4KIB2</accession>
<proteinExistence type="predicted"/>
<dbReference type="RefSeq" id="XP_068363914.1">
    <property type="nucleotide sequence ID" value="XM_068501031.1"/>
</dbReference>
<dbReference type="VEuPathDB" id="TrichDB:TRFO_19833"/>
<evidence type="ECO:0000256" key="1">
    <source>
        <dbReference type="SAM" id="MobiDB-lite"/>
    </source>
</evidence>
<feature type="compositionally biased region" description="Low complexity" evidence="1">
    <location>
        <begin position="58"/>
        <end position="69"/>
    </location>
</feature>
<organism evidence="3 4">
    <name type="scientific">Tritrichomonas foetus</name>
    <dbReference type="NCBI Taxonomy" id="1144522"/>
    <lineage>
        <taxon>Eukaryota</taxon>
        <taxon>Metamonada</taxon>
        <taxon>Parabasalia</taxon>
        <taxon>Tritrichomonadida</taxon>
        <taxon>Tritrichomonadidae</taxon>
        <taxon>Tritrichomonas</taxon>
    </lineage>
</organism>
<keyword evidence="4" id="KW-1185">Reference proteome</keyword>
<reference evidence="3" key="1">
    <citation type="submission" date="2016-10" db="EMBL/GenBank/DDBJ databases">
        <authorList>
            <person name="Benchimol M."/>
            <person name="Almeida L.G."/>
            <person name="Vasconcelos A.T."/>
            <person name="Perreira-Neves A."/>
            <person name="Rosa I.A."/>
            <person name="Tasca T."/>
            <person name="Bogo M.R."/>
            <person name="de Souza W."/>
        </authorList>
    </citation>
    <scope>NUCLEOTIDE SEQUENCE [LARGE SCALE GENOMIC DNA]</scope>
    <source>
        <strain evidence="3">K</strain>
    </source>
</reference>
<dbReference type="AlphaFoldDB" id="A0A1J4KIB2"/>
<evidence type="ECO:0000313" key="3">
    <source>
        <dbReference type="EMBL" id="OHT10778.1"/>
    </source>
</evidence>
<feature type="chain" id="PRO_5012949869" evidence="2">
    <location>
        <begin position="21"/>
        <end position="330"/>
    </location>
</feature>
<feature type="region of interest" description="Disordered" evidence="1">
    <location>
        <begin position="51"/>
        <end position="70"/>
    </location>
</feature>
<name>A0A1J4KIB2_9EUKA</name>
<sequence length="330" mass="37734">MNDNHKGLTLFMWHCFCALSLEEKKKYEGKNRPKCVFLEKDLDFSEIFNENSEETSKNSEANSNDASNDGSDKALHEAFLKMKRKTNQKFTEIHKNNIIDLLKQFFEFKKGKAEGFEDCMMDYIANATKLSPALFEVAKFIGPNESVAKRALEYITLNKYSDNVPDMLIEKPLLYLSICTDILKYEDLEALVFFSLYDERSTNFVSIAGSALAKSLSENPKTSEKFKKNIASIIAFVWNNKYHKDDGDNSRNILFDDRMPFILDVAALLDDFDTGVKGWDDFRDKCVKPWRVAQLPESEAAENLEPVDASFKFEGGAWDEKLIGDIQTMG</sequence>
<feature type="signal peptide" evidence="2">
    <location>
        <begin position="1"/>
        <end position="20"/>
    </location>
</feature>
<dbReference type="GeneID" id="94835735"/>